<evidence type="ECO:0000313" key="1">
    <source>
        <dbReference type="EMBL" id="GGD80254.1"/>
    </source>
</evidence>
<dbReference type="AlphaFoldDB" id="A0A917DX86"/>
<gene>
    <name evidence="1" type="ORF">GCM10010911_42970</name>
</gene>
<reference evidence="1" key="2">
    <citation type="submission" date="2020-09" db="EMBL/GenBank/DDBJ databases">
        <authorList>
            <person name="Sun Q."/>
            <person name="Zhou Y."/>
        </authorList>
    </citation>
    <scope>NUCLEOTIDE SEQUENCE</scope>
    <source>
        <strain evidence="1">CGMCC 1.15178</strain>
    </source>
</reference>
<dbReference type="EMBL" id="BMHP01000003">
    <property type="protein sequence ID" value="GGD80254.1"/>
    <property type="molecule type" value="Genomic_DNA"/>
</dbReference>
<sequence length="594" mass="67509">MNVQTERVWREMWQQFGRMLRVEDGLVNLGRPGHTAEGSQVLEAHDGRSTAAYYAIGTALGVLEETQGLQILQSLADLQITDKTSSYYGAFRWYREETRVNDSNAAFFILMPLVVLRLYLEEKVPATHRELLDRMLDQGADWFEHELEEAILYYSNKIVSDGALLLAISKIRSLPHHYQAGVAFFERWMDYTCCRGWGWGENISLVYIQIIMNALQIAKVSLHAEDQGLLERIRTVMDGLVDYVRFHEGYEFVPAIRSYNVQGELHPSSLMWRLAGMETRLSLEAETGGGLWNGLSYLLFEEKLWQEKTALKLPVGRSRTERIMDSSYAYTWVGVTGRIGSVNRFPVIAGSYQWPTWGLAWQSYPVSLAVEGHQVSYLRWYANTGESVRTHPAAYQKAYLGPALFQETWYPDTQLRSIQENNAVLAVRSMSQIHNQVSELSDEWVVNRWTGEPGTGLGADGREWTILQYPQSAVLIAPLLGIAYGELARQMPALHLVMDGDTLRLRQVLYAGESVLLQQPRLESGWAIYYADGMSSLSEATAFAARLRLVESSYKDGEVPRETYMEIRSATLFEGDRKLAELILDPHKIESGEE</sequence>
<keyword evidence="2" id="KW-1185">Reference proteome</keyword>
<organism evidence="1 2">
    <name type="scientific">Paenibacillus nasutitermitis</name>
    <dbReference type="NCBI Taxonomy" id="1652958"/>
    <lineage>
        <taxon>Bacteria</taxon>
        <taxon>Bacillati</taxon>
        <taxon>Bacillota</taxon>
        <taxon>Bacilli</taxon>
        <taxon>Bacillales</taxon>
        <taxon>Paenibacillaceae</taxon>
        <taxon>Paenibacillus</taxon>
    </lineage>
</organism>
<reference evidence="1" key="1">
    <citation type="journal article" date="2014" name="Int. J. Syst. Evol. Microbiol.">
        <title>Complete genome sequence of Corynebacterium casei LMG S-19264T (=DSM 44701T), isolated from a smear-ripened cheese.</title>
        <authorList>
            <consortium name="US DOE Joint Genome Institute (JGI-PGF)"/>
            <person name="Walter F."/>
            <person name="Albersmeier A."/>
            <person name="Kalinowski J."/>
            <person name="Ruckert C."/>
        </authorList>
    </citation>
    <scope>NUCLEOTIDE SEQUENCE</scope>
    <source>
        <strain evidence="1">CGMCC 1.15178</strain>
    </source>
</reference>
<name>A0A917DX86_9BACL</name>
<accession>A0A917DX86</accession>
<protein>
    <submittedName>
        <fullName evidence="1">Uncharacterized protein</fullName>
    </submittedName>
</protein>
<dbReference type="RefSeq" id="WP_188994765.1">
    <property type="nucleotide sequence ID" value="NZ_BMHP01000003.1"/>
</dbReference>
<dbReference type="Proteomes" id="UP000612456">
    <property type="component" value="Unassembled WGS sequence"/>
</dbReference>
<proteinExistence type="predicted"/>
<evidence type="ECO:0000313" key="2">
    <source>
        <dbReference type="Proteomes" id="UP000612456"/>
    </source>
</evidence>
<comment type="caution">
    <text evidence="1">The sequence shown here is derived from an EMBL/GenBank/DDBJ whole genome shotgun (WGS) entry which is preliminary data.</text>
</comment>